<sequence>MAAVADVNTQGAASPPSAQPTSVPSTAEGDDTHVVILEVDESYHRYYAVECEADRIGKIKDVLKSPLYRATCAEFVGSGLFLFTVITTVVNYPADQALGVANLLAPIGVATVFGVTISTLAYTFGDVSGAHLNPAVTLGFLVRKSISPVRAALYGTAQFLGATCGACLARLVSDWDLYDAGGRGVNYVTHGHALWQALIAEIVATAFLVTVVLHVSYLATKQYGHGPLAIGGAVLVCHLALIPITGTSINPARSIGAAVASGSNARHQWSEIWVFLAGPLIGGSLAGLNPLWGDGPRSDAEIPQPTPAPGLAA</sequence>
<dbReference type="PROSITE" id="PS00221">
    <property type="entry name" value="MIP"/>
    <property type="match status" value="1"/>
</dbReference>
<evidence type="ECO:0000256" key="1">
    <source>
        <dbReference type="ARBA" id="ARBA00004651"/>
    </source>
</evidence>
<dbReference type="GO" id="GO:0015250">
    <property type="term" value="F:water channel activity"/>
    <property type="evidence" value="ECO:0000318"/>
    <property type="project" value="GO_Central"/>
</dbReference>
<dbReference type="InterPro" id="IPR000425">
    <property type="entry name" value="MIP"/>
</dbReference>
<keyword evidence="3 8" id="KW-0813">Transport</keyword>
<dbReference type="STRING" id="105231.A0A1Y1IHJ3"/>
<dbReference type="PANTHER" id="PTHR19139:SF199">
    <property type="entry name" value="MIP17260P"/>
    <property type="match status" value="1"/>
</dbReference>
<comment type="subcellular location">
    <subcellularLocation>
        <location evidence="1">Cell membrane</location>
        <topology evidence="1">Multi-pass membrane protein</topology>
    </subcellularLocation>
</comment>
<dbReference type="PRINTS" id="PR00783">
    <property type="entry name" value="MINTRINSICP"/>
</dbReference>
<dbReference type="InterPro" id="IPR023271">
    <property type="entry name" value="Aquaporin-like"/>
</dbReference>
<keyword evidence="7 10" id="KW-0472">Membrane</keyword>
<feature type="transmembrane region" description="Helical" evidence="10">
    <location>
        <begin position="272"/>
        <end position="292"/>
    </location>
</feature>
<protein>
    <submittedName>
        <fullName evidence="11">Aquaporin</fullName>
    </submittedName>
</protein>
<dbReference type="Proteomes" id="UP000054558">
    <property type="component" value="Unassembled WGS sequence"/>
</dbReference>
<dbReference type="GO" id="GO:0006833">
    <property type="term" value="P:water transport"/>
    <property type="evidence" value="ECO:0000318"/>
    <property type="project" value="GO_Central"/>
</dbReference>
<evidence type="ECO:0000256" key="3">
    <source>
        <dbReference type="ARBA" id="ARBA00022448"/>
    </source>
</evidence>
<dbReference type="PANTHER" id="PTHR19139">
    <property type="entry name" value="AQUAPORIN TRANSPORTER"/>
    <property type="match status" value="1"/>
</dbReference>
<proteinExistence type="inferred from homology"/>
<evidence type="ECO:0000256" key="8">
    <source>
        <dbReference type="RuleBase" id="RU000477"/>
    </source>
</evidence>
<name>A0A1Y1IHJ3_KLENI</name>
<dbReference type="InterPro" id="IPR022357">
    <property type="entry name" value="MIP_CS"/>
</dbReference>
<dbReference type="EMBL" id="DF237569">
    <property type="protein sequence ID" value="GAQ90274.1"/>
    <property type="molecule type" value="Genomic_DNA"/>
</dbReference>
<keyword evidence="4" id="KW-1003">Cell membrane</keyword>
<keyword evidence="12" id="KW-1185">Reference proteome</keyword>
<comment type="similarity">
    <text evidence="2 8">Belongs to the MIP/aquaporin (TC 1.A.8) family.</text>
</comment>
<dbReference type="InterPro" id="IPR034294">
    <property type="entry name" value="Aquaporin_transptr"/>
</dbReference>
<evidence type="ECO:0000313" key="12">
    <source>
        <dbReference type="Proteomes" id="UP000054558"/>
    </source>
</evidence>
<dbReference type="OrthoDB" id="3222at2759"/>
<feature type="transmembrane region" description="Helical" evidence="10">
    <location>
        <begin position="67"/>
        <end position="91"/>
    </location>
</feature>
<accession>A0A1Y1IHJ3</accession>
<feature type="transmembrane region" description="Helical" evidence="10">
    <location>
        <begin position="151"/>
        <end position="173"/>
    </location>
</feature>
<evidence type="ECO:0000256" key="10">
    <source>
        <dbReference type="SAM" id="Phobius"/>
    </source>
</evidence>
<organism evidence="11 12">
    <name type="scientific">Klebsormidium nitens</name>
    <name type="common">Green alga</name>
    <name type="synonym">Ulothrix nitens</name>
    <dbReference type="NCBI Taxonomy" id="105231"/>
    <lineage>
        <taxon>Eukaryota</taxon>
        <taxon>Viridiplantae</taxon>
        <taxon>Streptophyta</taxon>
        <taxon>Klebsormidiophyceae</taxon>
        <taxon>Klebsormidiales</taxon>
        <taxon>Klebsormidiaceae</taxon>
        <taxon>Klebsormidium</taxon>
    </lineage>
</organism>
<evidence type="ECO:0000256" key="4">
    <source>
        <dbReference type="ARBA" id="ARBA00022475"/>
    </source>
</evidence>
<dbReference type="SUPFAM" id="SSF81338">
    <property type="entry name" value="Aquaporin-like"/>
    <property type="match status" value="1"/>
</dbReference>
<evidence type="ECO:0000256" key="5">
    <source>
        <dbReference type="ARBA" id="ARBA00022692"/>
    </source>
</evidence>
<dbReference type="AlphaFoldDB" id="A0A1Y1IHJ3"/>
<feature type="transmembrane region" description="Helical" evidence="10">
    <location>
        <begin position="193"/>
        <end position="216"/>
    </location>
</feature>
<dbReference type="Pfam" id="PF00230">
    <property type="entry name" value="MIP"/>
    <property type="match status" value="1"/>
</dbReference>
<feature type="transmembrane region" description="Helical" evidence="10">
    <location>
        <begin position="103"/>
        <end position="124"/>
    </location>
</feature>
<evidence type="ECO:0000313" key="11">
    <source>
        <dbReference type="EMBL" id="GAQ90274.1"/>
    </source>
</evidence>
<evidence type="ECO:0000256" key="9">
    <source>
        <dbReference type="SAM" id="MobiDB-lite"/>
    </source>
</evidence>
<feature type="region of interest" description="Disordered" evidence="9">
    <location>
        <begin position="1"/>
        <end position="28"/>
    </location>
</feature>
<gene>
    <name evidence="11" type="ORF">KFL_006200140</name>
</gene>
<keyword evidence="5 8" id="KW-0812">Transmembrane</keyword>
<evidence type="ECO:0000256" key="2">
    <source>
        <dbReference type="ARBA" id="ARBA00006175"/>
    </source>
</evidence>
<evidence type="ECO:0000256" key="6">
    <source>
        <dbReference type="ARBA" id="ARBA00022989"/>
    </source>
</evidence>
<keyword evidence="6 10" id="KW-1133">Transmembrane helix</keyword>
<evidence type="ECO:0000256" key="7">
    <source>
        <dbReference type="ARBA" id="ARBA00023136"/>
    </source>
</evidence>
<dbReference type="GO" id="GO:0005886">
    <property type="term" value="C:plasma membrane"/>
    <property type="evidence" value="ECO:0000318"/>
    <property type="project" value="GO_Central"/>
</dbReference>
<dbReference type="Gene3D" id="1.20.1080.10">
    <property type="entry name" value="Glycerol uptake facilitator protein"/>
    <property type="match status" value="1"/>
</dbReference>
<feature type="transmembrane region" description="Helical" evidence="10">
    <location>
        <begin position="228"/>
        <end position="252"/>
    </location>
</feature>
<reference evidence="11 12" key="1">
    <citation type="journal article" date="2014" name="Nat. Commun.">
        <title>Klebsormidium flaccidum genome reveals primary factors for plant terrestrial adaptation.</title>
        <authorList>
            <person name="Hori K."/>
            <person name="Maruyama F."/>
            <person name="Fujisawa T."/>
            <person name="Togashi T."/>
            <person name="Yamamoto N."/>
            <person name="Seo M."/>
            <person name="Sato S."/>
            <person name="Yamada T."/>
            <person name="Mori H."/>
            <person name="Tajima N."/>
            <person name="Moriyama T."/>
            <person name="Ikeuchi M."/>
            <person name="Watanabe M."/>
            <person name="Wada H."/>
            <person name="Kobayashi K."/>
            <person name="Saito M."/>
            <person name="Masuda T."/>
            <person name="Sasaki-Sekimoto Y."/>
            <person name="Mashiguchi K."/>
            <person name="Awai K."/>
            <person name="Shimojima M."/>
            <person name="Masuda S."/>
            <person name="Iwai M."/>
            <person name="Nobusawa T."/>
            <person name="Narise T."/>
            <person name="Kondo S."/>
            <person name="Saito H."/>
            <person name="Sato R."/>
            <person name="Murakawa M."/>
            <person name="Ihara Y."/>
            <person name="Oshima-Yamada Y."/>
            <person name="Ohtaka K."/>
            <person name="Satoh M."/>
            <person name="Sonobe K."/>
            <person name="Ishii M."/>
            <person name="Ohtani R."/>
            <person name="Kanamori-Sato M."/>
            <person name="Honoki R."/>
            <person name="Miyazaki D."/>
            <person name="Mochizuki H."/>
            <person name="Umetsu J."/>
            <person name="Higashi K."/>
            <person name="Shibata D."/>
            <person name="Kamiya Y."/>
            <person name="Sato N."/>
            <person name="Nakamura Y."/>
            <person name="Tabata S."/>
            <person name="Ida S."/>
            <person name="Kurokawa K."/>
            <person name="Ohta H."/>
        </authorList>
    </citation>
    <scope>NUCLEOTIDE SEQUENCE [LARGE SCALE GENOMIC DNA]</scope>
    <source>
        <strain evidence="11 12">NIES-2285</strain>
    </source>
</reference>